<accession>A0A1X7M6R5</accession>
<dbReference type="Proteomes" id="UP000193228">
    <property type="component" value="Unassembled WGS sequence"/>
</dbReference>
<gene>
    <name evidence="1" type="ORF">SAMN06265784_12024</name>
</gene>
<protein>
    <submittedName>
        <fullName evidence="1">Uncharacterized protein</fullName>
    </submittedName>
</protein>
<dbReference type="EMBL" id="FXAT01000020">
    <property type="protein sequence ID" value="SMG61203.1"/>
    <property type="molecule type" value="Genomic_DNA"/>
</dbReference>
<organism evidence="1 2">
    <name type="scientific">Paraburkholderia susongensis</name>
    <dbReference type="NCBI Taxonomy" id="1515439"/>
    <lineage>
        <taxon>Bacteria</taxon>
        <taxon>Pseudomonadati</taxon>
        <taxon>Pseudomonadota</taxon>
        <taxon>Betaproteobacteria</taxon>
        <taxon>Burkholderiales</taxon>
        <taxon>Burkholderiaceae</taxon>
        <taxon>Paraburkholderia</taxon>
    </lineage>
</organism>
<dbReference type="AlphaFoldDB" id="A0A1X7M6R5"/>
<evidence type="ECO:0000313" key="2">
    <source>
        <dbReference type="Proteomes" id="UP000193228"/>
    </source>
</evidence>
<sequence length="101" mass="11030">MAGGCLYPAIFGIGTAQKSAGLYPASEMWWRANLVTMPNIRTNELDDGETPLANRFAILAVLGCQTWGAGDCFFRRDLIACRAGMTMGALKQQFVVLDRLL</sequence>
<name>A0A1X7M6R5_9BURK</name>
<dbReference type="RefSeq" id="WP_085489743.1">
    <property type="nucleotide sequence ID" value="NZ_FXAT01000020.1"/>
</dbReference>
<keyword evidence="2" id="KW-1185">Reference proteome</keyword>
<reference evidence="2" key="1">
    <citation type="submission" date="2017-04" db="EMBL/GenBank/DDBJ databases">
        <authorList>
            <person name="Varghese N."/>
            <person name="Submissions S."/>
        </authorList>
    </citation>
    <scope>NUCLEOTIDE SEQUENCE [LARGE SCALE GENOMIC DNA]</scope>
    <source>
        <strain evidence="2">LMG 29540</strain>
    </source>
</reference>
<proteinExistence type="predicted"/>
<evidence type="ECO:0000313" key="1">
    <source>
        <dbReference type="EMBL" id="SMG61203.1"/>
    </source>
</evidence>
<dbReference type="OrthoDB" id="8771052at2"/>